<evidence type="ECO:0008006" key="3">
    <source>
        <dbReference type="Google" id="ProtNLM"/>
    </source>
</evidence>
<dbReference type="SUPFAM" id="SSF55729">
    <property type="entry name" value="Acyl-CoA N-acyltransferases (Nat)"/>
    <property type="match status" value="1"/>
</dbReference>
<protein>
    <recommendedName>
        <fullName evidence="3">N-acetyltransferase domain-containing protein</fullName>
    </recommendedName>
</protein>
<dbReference type="OrthoDB" id="9973318at2"/>
<organism evidence="1 2">
    <name type="scientific">Desulfamplus magnetovallimortis</name>
    <dbReference type="NCBI Taxonomy" id="1246637"/>
    <lineage>
        <taxon>Bacteria</taxon>
        <taxon>Pseudomonadati</taxon>
        <taxon>Thermodesulfobacteriota</taxon>
        <taxon>Desulfobacteria</taxon>
        <taxon>Desulfobacterales</taxon>
        <taxon>Desulfobacteraceae</taxon>
        <taxon>Desulfamplus</taxon>
    </lineage>
</organism>
<dbReference type="EMBL" id="FWEV01000201">
    <property type="protein sequence ID" value="SLM31171.1"/>
    <property type="molecule type" value="Genomic_DNA"/>
</dbReference>
<dbReference type="InterPro" id="IPR016181">
    <property type="entry name" value="Acyl_CoA_acyltransferase"/>
</dbReference>
<proteinExistence type="predicted"/>
<sequence length="199" mass="23351">MKQIKKATEQDRKKVEELRISEFSRSTEFTLLKPEKLLWSKTDDESIVLLVLDENMTALSTMRGITVNERTEAEKILKCTVPASTDFPAIIFTSAATLKPFRRRGFNQLLRLYFIQYALKNSIKTLLSPVYKNAPRIEFMKKLNYIFITPEKNWQKKLNPKSERQLGILVCEHFEHAINIIKQNNSFLIKEYPWHGQDI</sequence>
<name>A0A1W1HF86_9BACT</name>
<reference evidence="1 2" key="1">
    <citation type="submission" date="2017-03" db="EMBL/GenBank/DDBJ databases">
        <authorList>
            <person name="Afonso C.L."/>
            <person name="Miller P.J."/>
            <person name="Scott M.A."/>
            <person name="Spackman E."/>
            <person name="Goraichik I."/>
            <person name="Dimitrov K.M."/>
            <person name="Suarez D.L."/>
            <person name="Swayne D.E."/>
        </authorList>
    </citation>
    <scope>NUCLEOTIDE SEQUENCE [LARGE SCALE GENOMIC DNA]</scope>
    <source>
        <strain evidence="1">PRJEB14757</strain>
    </source>
</reference>
<accession>A0A1W1HF86</accession>
<dbReference type="AlphaFoldDB" id="A0A1W1HF86"/>
<evidence type="ECO:0000313" key="2">
    <source>
        <dbReference type="Proteomes" id="UP000191931"/>
    </source>
</evidence>
<dbReference type="STRING" id="1246637.MTBBW1_280007"/>
<dbReference type="Proteomes" id="UP000191931">
    <property type="component" value="Unassembled WGS sequence"/>
</dbReference>
<dbReference type="RefSeq" id="WP_080799567.1">
    <property type="nucleotide sequence ID" value="NZ_LT828540.1"/>
</dbReference>
<gene>
    <name evidence="1" type="ORF">MTBBW1_280007</name>
</gene>
<evidence type="ECO:0000313" key="1">
    <source>
        <dbReference type="EMBL" id="SLM31171.1"/>
    </source>
</evidence>
<keyword evidence="2" id="KW-1185">Reference proteome</keyword>